<evidence type="ECO:0000313" key="7">
    <source>
        <dbReference type="Proteomes" id="UP000502502"/>
    </source>
</evidence>
<keyword evidence="4" id="KW-0472">Membrane</keyword>
<dbReference type="EMBL" id="CP049871">
    <property type="protein sequence ID" value="QIL03142.1"/>
    <property type="molecule type" value="Genomic_DNA"/>
</dbReference>
<feature type="domain" description="HTH luxR-type" evidence="5">
    <location>
        <begin position="18"/>
        <end position="83"/>
    </location>
</feature>
<dbReference type="Gene3D" id="1.10.10.10">
    <property type="entry name" value="Winged helix-like DNA-binding domain superfamily/Winged helix DNA-binding domain"/>
    <property type="match status" value="1"/>
</dbReference>
<keyword evidence="4" id="KW-1133">Transmembrane helix</keyword>
<evidence type="ECO:0000313" key="6">
    <source>
        <dbReference type="EMBL" id="QIL03142.1"/>
    </source>
</evidence>
<dbReference type="PANTHER" id="PTHR44688">
    <property type="entry name" value="DNA-BINDING TRANSCRIPTIONAL ACTIVATOR DEVR_DOSR"/>
    <property type="match status" value="1"/>
</dbReference>
<dbReference type="GO" id="GO:0003677">
    <property type="term" value="F:DNA binding"/>
    <property type="evidence" value="ECO:0007669"/>
    <property type="project" value="UniProtKB-KW"/>
</dbReference>
<keyword evidence="4" id="KW-0812">Transmembrane</keyword>
<evidence type="ECO:0000256" key="4">
    <source>
        <dbReference type="SAM" id="Phobius"/>
    </source>
</evidence>
<dbReference type="InterPro" id="IPR016032">
    <property type="entry name" value="Sig_transdc_resp-reg_C-effctor"/>
</dbReference>
<evidence type="ECO:0000256" key="3">
    <source>
        <dbReference type="ARBA" id="ARBA00023163"/>
    </source>
</evidence>
<evidence type="ECO:0000256" key="2">
    <source>
        <dbReference type="ARBA" id="ARBA00023125"/>
    </source>
</evidence>
<reference evidence="6 7" key="1">
    <citation type="submission" date="2020-03" db="EMBL/GenBank/DDBJ databases">
        <title>Sphingomonas sp. nov., isolated from fish.</title>
        <authorList>
            <person name="Hyun D.-W."/>
            <person name="Bae J.-W."/>
        </authorList>
    </citation>
    <scope>NUCLEOTIDE SEQUENCE [LARGE SCALE GENOMIC DNA]</scope>
    <source>
        <strain evidence="6 7">HDW15C</strain>
    </source>
</reference>
<dbReference type="Proteomes" id="UP000502502">
    <property type="component" value="Chromosome"/>
</dbReference>
<proteinExistence type="predicted"/>
<dbReference type="InterPro" id="IPR000792">
    <property type="entry name" value="Tscrpt_reg_LuxR_C"/>
</dbReference>
<name>A0A6G7ZQE7_9SPHN</name>
<keyword evidence="2" id="KW-0238">DNA-binding</keyword>
<evidence type="ECO:0000259" key="5">
    <source>
        <dbReference type="PROSITE" id="PS50043"/>
    </source>
</evidence>
<sequence>MPNPVAKQDDPLEVDGVEADRVRRLSPGQLECLRLVNEHLSSKEIAARLGISPHTVDQRIRGALQVLKVERRAQAARLVAQHGEPYQRLIHQSPHIEADGDPGEETRAVSNQIRHAGRAGEIRGFSGFKTEQRHAFSRSSLQLPFATRSHPRNEMSVGLRLLWILIIATGAAFSAGMYLAGLESLARLLKS</sequence>
<dbReference type="SUPFAM" id="SSF46894">
    <property type="entry name" value="C-terminal effector domain of the bipartite response regulators"/>
    <property type="match status" value="1"/>
</dbReference>
<keyword evidence="1" id="KW-0805">Transcription regulation</keyword>
<dbReference type="SMART" id="SM00421">
    <property type="entry name" value="HTH_LUXR"/>
    <property type="match status" value="1"/>
</dbReference>
<organism evidence="6 7">
    <name type="scientific">Sphingomonas sinipercae</name>
    <dbReference type="NCBI Taxonomy" id="2714944"/>
    <lineage>
        <taxon>Bacteria</taxon>
        <taxon>Pseudomonadati</taxon>
        <taxon>Pseudomonadota</taxon>
        <taxon>Alphaproteobacteria</taxon>
        <taxon>Sphingomonadales</taxon>
        <taxon>Sphingomonadaceae</taxon>
        <taxon>Sphingomonas</taxon>
    </lineage>
</organism>
<accession>A0A6G7ZQE7</accession>
<dbReference type="CDD" id="cd06170">
    <property type="entry name" value="LuxR_C_like"/>
    <property type="match status" value="1"/>
</dbReference>
<dbReference type="PROSITE" id="PS50043">
    <property type="entry name" value="HTH_LUXR_2"/>
    <property type="match status" value="1"/>
</dbReference>
<dbReference type="KEGG" id="ssin:G7078_10370"/>
<dbReference type="GO" id="GO:0006355">
    <property type="term" value="P:regulation of DNA-templated transcription"/>
    <property type="evidence" value="ECO:0007669"/>
    <property type="project" value="InterPro"/>
</dbReference>
<dbReference type="Pfam" id="PF00196">
    <property type="entry name" value="GerE"/>
    <property type="match status" value="1"/>
</dbReference>
<feature type="transmembrane region" description="Helical" evidence="4">
    <location>
        <begin position="161"/>
        <end position="181"/>
    </location>
</feature>
<keyword evidence="7" id="KW-1185">Reference proteome</keyword>
<dbReference type="AlphaFoldDB" id="A0A6G7ZQE7"/>
<dbReference type="InterPro" id="IPR036388">
    <property type="entry name" value="WH-like_DNA-bd_sf"/>
</dbReference>
<evidence type="ECO:0000256" key="1">
    <source>
        <dbReference type="ARBA" id="ARBA00023015"/>
    </source>
</evidence>
<keyword evidence="3" id="KW-0804">Transcription</keyword>
<protein>
    <submittedName>
        <fullName evidence="6">Helix-turn-helix transcriptional regulator</fullName>
    </submittedName>
</protein>
<dbReference type="RefSeq" id="WP_166095779.1">
    <property type="nucleotide sequence ID" value="NZ_CP049871.1"/>
</dbReference>
<gene>
    <name evidence="6" type="ORF">G7078_10370</name>
</gene>
<dbReference type="PANTHER" id="PTHR44688:SF16">
    <property type="entry name" value="DNA-BINDING TRANSCRIPTIONAL ACTIVATOR DEVR_DOSR"/>
    <property type="match status" value="1"/>
</dbReference>